<dbReference type="GO" id="GO:0003676">
    <property type="term" value="F:nucleic acid binding"/>
    <property type="evidence" value="ECO:0007669"/>
    <property type="project" value="InterPro"/>
</dbReference>
<dbReference type="Proteomes" id="UP001454036">
    <property type="component" value="Unassembled WGS sequence"/>
</dbReference>
<dbReference type="AlphaFoldDB" id="A0AAV3QXT5"/>
<sequence>MCSQQPTSWSKWLLMAEYCSNTNYHTSMSMSLFEVLYGYKSPHLSASSYLKDVKIEAREVLQQRRQITEPIKEKLAQAQNRIKKFVGKDRQDRYFQEGEWVYLKLQPYRQNYVSLRKHLKLSSKFYSRFQKEAKWNHSSPGEAR</sequence>
<keyword evidence="2" id="KW-1185">Reference proteome</keyword>
<comment type="caution">
    <text evidence="1">The sequence shown here is derived from an EMBL/GenBank/DDBJ whole genome shotgun (WGS) entry which is preliminary data.</text>
</comment>
<organism evidence="1 2">
    <name type="scientific">Lithospermum erythrorhizon</name>
    <name type="common">Purple gromwell</name>
    <name type="synonym">Lithospermum officinale var. erythrorhizon</name>
    <dbReference type="NCBI Taxonomy" id="34254"/>
    <lineage>
        <taxon>Eukaryota</taxon>
        <taxon>Viridiplantae</taxon>
        <taxon>Streptophyta</taxon>
        <taxon>Embryophyta</taxon>
        <taxon>Tracheophyta</taxon>
        <taxon>Spermatophyta</taxon>
        <taxon>Magnoliopsida</taxon>
        <taxon>eudicotyledons</taxon>
        <taxon>Gunneridae</taxon>
        <taxon>Pentapetalae</taxon>
        <taxon>asterids</taxon>
        <taxon>lamiids</taxon>
        <taxon>Boraginales</taxon>
        <taxon>Boraginaceae</taxon>
        <taxon>Boraginoideae</taxon>
        <taxon>Lithospermeae</taxon>
        <taxon>Lithospermum</taxon>
    </lineage>
</organism>
<accession>A0AAV3QXT5</accession>
<evidence type="ECO:0000313" key="2">
    <source>
        <dbReference type="Proteomes" id="UP001454036"/>
    </source>
</evidence>
<evidence type="ECO:0000313" key="1">
    <source>
        <dbReference type="EMBL" id="GAA0167811.1"/>
    </source>
</evidence>
<protein>
    <submittedName>
        <fullName evidence="1">Uncharacterized protein</fullName>
    </submittedName>
</protein>
<dbReference type="Gene3D" id="3.30.420.10">
    <property type="entry name" value="Ribonuclease H-like superfamily/Ribonuclease H"/>
    <property type="match status" value="1"/>
</dbReference>
<name>A0AAV3QXT5_LITER</name>
<dbReference type="InterPro" id="IPR036397">
    <property type="entry name" value="RNaseH_sf"/>
</dbReference>
<reference evidence="1 2" key="1">
    <citation type="submission" date="2024-01" db="EMBL/GenBank/DDBJ databases">
        <title>The complete chloroplast genome sequence of Lithospermum erythrorhizon: insights into the phylogenetic relationship among Boraginaceae species and the maternal lineages of purple gromwells.</title>
        <authorList>
            <person name="Okada T."/>
            <person name="Watanabe K."/>
        </authorList>
    </citation>
    <scope>NUCLEOTIDE SEQUENCE [LARGE SCALE GENOMIC DNA]</scope>
</reference>
<dbReference type="EMBL" id="BAABME010006238">
    <property type="protein sequence ID" value="GAA0167811.1"/>
    <property type="molecule type" value="Genomic_DNA"/>
</dbReference>
<proteinExistence type="predicted"/>
<gene>
    <name evidence="1" type="ORF">LIER_22660</name>
</gene>